<feature type="transmembrane region" description="Helical" evidence="1">
    <location>
        <begin position="426"/>
        <end position="450"/>
    </location>
</feature>
<dbReference type="Pfam" id="PF03140">
    <property type="entry name" value="DUF247"/>
    <property type="match status" value="1"/>
</dbReference>
<evidence type="ECO:0000313" key="3">
    <source>
        <dbReference type="RefSeq" id="XP_021804829.1"/>
    </source>
</evidence>
<dbReference type="AlphaFoldDB" id="A0A6P5RPF6"/>
<sequence length="453" mass="52546">MANNNVSDHSVMQIKDEDKDDHVIAENDGNMATLTEDRNDVELIVSSIQRKLPQNPPSTSRSCIFRIPNVLRRHNEKAFVPNLVSIGPFQHGKKNLKVMQEFKLWYLHCLLDRKPTSETSLEYLVEAIKSMEQDCRDCYGEKIHMSSENFVEMMVVDGCFIVELFRKQAKEVPINDDDPVFNTSWMRSALTKDLFLLENQLPWKVVDCLFHHTKEKDKPESEALLLLALKFFEVFAFNQDPHADRPLETKHLLDGIRNSLLASYPQAEIDSYWEPIPSVTELLQAGVEFKLRSDTWDNMLDITFENGVMEIPPIDIEENAESLFRNLIAYESGNSSIHCCNITSYAAILDNLINTSTDADFLIQKEIIHTLLSKEDIACLFNRLYSDTVVGYFCYVELTKNVNAYYQDRWHRWQTILRRDYFSNPWSIFSLIAALLILGFTFLQTLYSLLTYY</sequence>
<dbReference type="PANTHER" id="PTHR31170:SF17">
    <property type="match status" value="1"/>
</dbReference>
<dbReference type="GeneID" id="110749118"/>
<dbReference type="InterPro" id="IPR004158">
    <property type="entry name" value="DUF247_pln"/>
</dbReference>
<keyword evidence="1" id="KW-1133">Transmembrane helix</keyword>
<protein>
    <submittedName>
        <fullName evidence="3">UPF0481 protein At3g47200-like isoform X2</fullName>
    </submittedName>
</protein>
<dbReference type="Proteomes" id="UP000515124">
    <property type="component" value="Unplaced"/>
</dbReference>
<keyword evidence="1" id="KW-0812">Transmembrane</keyword>
<reference evidence="3" key="1">
    <citation type="submission" date="2025-08" db="UniProtKB">
        <authorList>
            <consortium name="RefSeq"/>
        </authorList>
    </citation>
    <scope>IDENTIFICATION</scope>
</reference>
<name>A0A6P5RPF6_PRUAV</name>
<accession>A0A6P5RPF6</accession>
<dbReference type="RefSeq" id="XP_021804829.1">
    <property type="nucleotide sequence ID" value="XM_021949137.1"/>
</dbReference>
<keyword evidence="1" id="KW-0472">Membrane</keyword>
<organism evidence="2 3">
    <name type="scientific">Prunus avium</name>
    <name type="common">Cherry</name>
    <name type="synonym">Cerasus avium</name>
    <dbReference type="NCBI Taxonomy" id="42229"/>
    <lineage>
        <taxon>Eukaryota</taxon>
        <taxon>Viridiplantae</taxon>
        <taxon>Streptophyta</taxon>
        <taxon>Embryophyta</taxon>
        <taxon>Tracheophyta</taxon>
        <taxon>Spermatophyta</taxon>
        <taxon>Magnoliopsida</taxon>
        <taxon>eudicotyledons</taxon>
        <taxon>Gunneridae</taxon>
        <taxon>Pentapetalae</taxon>
        <taxon>rosids</taxon>
        <taxon>fabids</taxon>
        <taxon>Rosales</taxon>
        <taxon>Rosaceae</taxon>
        <taxon>Amygdaloideae</taxon>
        <taxon>Amygdaleae</taxon>
        <taxon>Prunus</taxon>
    </lineage>
</organism>
<gene>
    <name evidence="3" type="primary">LOC110749118</name>
</gene>
<keyword evidence="2" id="KW-1185">Reference proteome</keyword>
<evidence type="ECO:0000313" key="2">
    <source>
        <dbReference type="Proteomes" id="UP000515124"/>
    </source>
</evidence>
<evidence type="ECO:0000256" key="1">
    <source>
        <dbReference type="SAM" id="Phobius"/>
    </source>
</evidence>
<proteinExistence type="predicted"/>
<dbReference type="PANTHER" id="PTHR31170">
    <property type="entry name" value="BNAC04G53230D PROTEIN"/>
    <property type="match status" value="1"/>
</dbReference>